<comment type="subcellular location">
    <subcellularLocation>
        <location evidence="1 13">Cytoplasm</location>
    </subcellularLocation>
</comment>
<evidence type="ECO:0000256" key="2">
    <source>
        <dbReference type="ARBA" id="ARBA00007663"/>
    </source>
</evidence>
<evidence type="ECO:0000256" key="7">
    <source>
        <dbReference type="ARBA" id="ARBA00022694"/>
    </source>
</evidence>
<comment type="caution">
    <text evidence="16">The sequence shown here is derived from an EMBL/GenBank/DDBJ whole genome shotgun (WGS) entry which is preliminary data.</text>
</comment>
<dbReference type="InterPro" id="IPR050156">
    <property type="entry name" value="TC-AMP_synthase_SUA5"/>
</dbReference>
<comment type="similarity">
    <text evidence="2 13">Belongs to the SUA5 family.</text>
</comment>
<evidence type="ECO:0000256" key="10">
    <source>
        <dbReference type="ARBA" id="ARBA00022840"/>
    </source>
</evidence>
<comment type="function">
    <text evidence="13">Required for the formation of a threonylcarbamoyl group on adenosine at position 37 (t(6)A37) in tRNAs that read codons beginning with adenine.</text>
</comment>
<feature type="binding site" evidence="14">
    <location>
        <position position="143"/>
    </location>
    <ligand>
        <name>L-threonine</name>
        <dbReference type="ChEBI" id="CHEBI:57926"/>
    </ligand>
</feature>
<feature type="binding site" evidence="14">
    <location>
        <position position="197"/>
    </location>
    <ligand>
        <name>ATP</name>
        <dbReference type="ChEBI" id="CHEBI:30616"/>
    </ligand>
</feature>
<evidence type="ECO:0000256" key="3">
    <source>
        <dbReference type="ARBA" id="ARBA00012584"/>
    </source>
</evidence>
<dbReference type="GO" id="GO:0005737">
    <property type="term" value="C:cytoplasm"/>
    <property type="evidence" value="ECO:0007669"/>
    <property type="project" value="UniProtKB-SubCell"/>
</dbReference>
<keyword evidence="9 13" id="KW-0547">Nucleotide-binding</keyword>
<feature type="binding site" evidence="14">
    <location>
        <position position="123"/>
    </location>
    <ligand>
        <name>L-threonine</name>
        <dbReference type="ChEBI" id="CHEBI:57926"/>
    </ligand>
</feature>
<evidence type="ECO:0000256" key="14">
    <source>
        <dbReference type="PIRSR" id="PIRSR004930-1"/>
    </source>
</evidence>
<keyword evidence="8 13" id="KW-0548">Nucleotidyltransferase</keyword>
<dbReference type="PIRSF" id="PIRSF004930">
    <property type="entry name" value="Tln_factor_SUA5"/>
    <property type="match status" value="1"/>
</dbReference>
<feature type="domain" description="YrdC-like" evidence="15">
    <location>
        <begin position="16"/>
        <end position="201"/>
    </location>
</feature>
<evidence type="ECO:0000256" key="1">
    <source>
        <dbReference type="ARBA" id="ARBA00004496"/>
    </source>
</evidence>
<feature type="binding site" evidence="14">
    <location>
        <position position="232"/>
    </location>
    <ligand>
        <name>ATP</name>
        <dbReference type="ChEBI" id="CHEBI:30616"/>
    </ligand>
</feature>
<dbReference type="GO" id="GO:0006450">
    <property type="term" value="P:regulation of translational fidelity"/>
    <property type="evidence" value="ECO:0007669"/>
    <property type="project" value="TreeGrafter"/>
</dbReference>
<proteinExistence type="inferred from homology"/>
<dbReference type="AlphaFoldDB" id="A0A4R8M8Y2"/>
<dbReference type="RefSeq" id="WP_133957703.1">
    <property type="nucleotide sequence ID" value="NZ_SORI01000009.1"/>
</dbReference>
<keyword evidence="10 13" id="KW-0067">ATP-binding</keyword>
<dbReference type="SUPFAM" id="SSF55821">
    <property type="entry name" value="YrdC/RibB"/>
    <property type="match status" value="1"/>
</dbReference>
<evidence type="ECO:0000313" key="16">
    <source>
        <dbReference type="EMBL" id="TDY60245.1"/>
    </source>
</evidence>
<dbReference type="PROSITE" id="PS51163">
    <property type="entry name" value="YRDC"/>
    <property type="match status" value="1"/>
</dbReference>
<feature type="binding site" evidence="14">
    <location>
        <position position="145"/>
    </location>
    <ligand>
        <name>ATP</name>
        <dbReference type="ChEBI" id="CHEBI:30616"/>
    </ligand>
</feature>
<dbReference type="GO" id="GO:0008033">
    <property type="term" value="P:tRNA processing"/>
    <property type="evidence" value="ECO:0007669"/>
    <property type="project" value="UniProtKB-KW"/>
</dbReference>
<keyword evidence="7 13" id="KW-0819">tRNA processing</keyword>
<dbReference type="Gene3D" id="3.90.870.10">
    <property type="entry name" value="DHBP synthase"/>
    <property type="match status" value="1"/>
</dbReference>
<keyword evidence="5 13" id="KW-0963">Cytoplasm</keyword>
<dbReference type="OrthoDB" id="9814580at2"/>
<dbReference type="Gene3D" id="3.40.50.11030">
    <property type="entry name" value="Threonylcarbamoyl-AMP synthase, C-terminal domain"/>
    <property type="match status" value="1"/>
</dbReference>
<dbReference type="EC" id="2.7.7.87" evidence="3 13"/>
<feature type="binding site" evidence="14">
    <location>
        <position position="38"/>
    </location>
    <ligand>
        <name>L-threonine</name>
        <dbReference type="ChEBI" id="CHEBI:57926"/>
    </ligand>
</feature>
<feature type="binding site" evidence="14">
    <location>
        <position position="153"/>
    </location>
    <ligand>
        <name>ATP</name>
        <dbReference type="ChEBI" id="CHEBI:30616"/>
    </ligand>
</feature>
<evidence type="ECO:0000256" key="4">
    <source>
        <dbReference type="ARBA" id="ARBA00015492"/>
    </source>
</evidence>
<dbReference type="InterPro" id="IPR017945">
    <property type="entry name" value="DHBP_synth_RibB-like_a/b_dom"/>
</dbReference>
<evidence type="ECO:0000256" key="5">
    <source>
        <dbReference type="ARBA" id="ARBA00022490"/>
    </source>
</evidence>
<evidence type="ECO:0000256" key="8">
    <source>
        <dbReference type="ARBA" id="ARBA00022695"/>
    </source>
</evidence>
<evidence type="ECO:0000256" key="12">
    <source>
        <dbReference type="ARBA" id="ARBA00048366"/>
    </source>
</evidence>
<dbReference type="Proteomes" id="UP000295066">
    <property type="component" value="Unassembled WGS sequence"/>
</dbReference>
<comment type="catalytic activity">
    <reaction evidence="12 13">
        <text>L-threonine + hydrogencarbonate + ATP = L-threonylcarbamoyladenylate + diphosphate + H2O</text>
        <dbReference type="Rhea" id="RHEA:36407"/>
        <dbReference type="ChEBI" id="CHEBI:15377"/>
        <dbReference type="ChEBI" id="CHEBI:17544"/>
        <dbReference type="ChEBI" id="CHEBI:30616"/>
        <dbReference type="ChEBI" id="CHEBI:33019"/>
        <dbReference type="ChEBI" id="CHEBI:57926"/>
        <dbReference type="ChEBI" id="CHEBI:73682"/>
        <dbReference type="EC" id="2.7.7.87"/>
    </reaction>
</comment>
<dbReference type="PANTHER" id="PTHR17490:SF16">
    <property type="entry name" value="THREONYLCARBAMOYL-AMP SYNTHASE"/>
    <property type="match status" value="1"/>
</dbReference>
<dbReference type="GO" id="GO:0005524">
    <property type="term" value="F:ATP binding"/>
    <property type="evidence" value="ECO:0007669"/>
    <property type="project" value="UniProtKB-UniRule"/>
</dbReference>
<dbReference type="GO" id="GO:0061710">
    <property type="term" value="F:L-threonylcarbamoyladenylate synthase"/>
    <property type="evidence" value="ECO:0007669"/>
    <property type="project" value="UniProtKB-EC"/>
</dbReference>
<sequence length="340" mass="35521">MSFPRILAVDPWNPDPKAIGEAAEFLRCGRLVAFPTETVYGLGANGLDPAAAAKIYAAKGRPSDNPLILHFSSPGDAESAVLVNGRARRLMELFWPGPLTLVLPSRGVVPREVTAGLDTVAVRMPSHPVALALIAAAGLPVAAPSANSSGRPSPTDALAVASDLEDRVDLVLDGGPTSVGLESTVLDLTGEQMVLLRPGGCPVEEIEGRTGGQVLRSGGNVRRSPGTRYRHYAPSVPLILHDGAGAREKALAFGGRIAWLGMDGPEILFAPGETDGELSLRFSTPENFARGLFHALRVLESSGASVIVAQRPGNEAGIALALRDRLERASSGEKNSGLEN</sequence>
<keyword evidence="17" id="KW-1185">Reference proteome</keyword>
<dbReference type="FunFam" id="3.90.870.10:FF:000009">
    <property type="entry name" value="Threonylcarbamoyl-AMP synthase, putative"/>
    <property type="match status" value="1"/>
</dbReference>
<dbReference type="InterPro" id="IPR006070">
    <property type="entry name" value="Sua5-like_dom"/>
</dbReference>
<reference evidence="16 17" key="1">
    <citation type="submission" date="2019-03" db="EMBL/GenBank/DDBJ databases">
        <title>Genomic Encyclopedia of Type Strains, Phase IV (KMG-IV): sequencing the most valuable type-strain genomes for metagenomic binning, comparative biology and taxonomic classification.</title>
        <authorList>
            <person name="Goeker M."/>
        </authorList>
    </citation>
    <scope>NUCLEOTIDE SEQUENCE [LARGE SCALE GENOMIC DNA]</scope>
    <source>
        <strain evidence="16 17">DSM 25964</strain>
    </source>
</reference>
<feature type="binding site" evidence="14">
    <location>
        <position position="183"/>
    </location>
    <ligand>
        <name>L-threonine</name>
        <dbReference type="ChEBI" id="CHEBI:57926"/>
    </ligand>
</feature>
<evidence type="ECO:0000313" key="17">
    <source>
        <dbReference type="Proteomes" id="UP000295066"/>
    </source>
</evidence>
<evidence type="ECO:0000256" key="6">
    <source>
        <dbReference type="ARBA" id="ARBA00022679"/>
    </source>
</evidence>
<evidence type="ECO:0000256" key="9">
    <source>
        <dbReference type="ARBA" id="ARBA00022741"/>
    </source>
</evidence>
<evidence type="ECO:0000256" key="13">
    <source>
        <dbReference type="PIRNR" id="PIRNR004930"/>
    </source>
</evidence>
<dbReference type="GO" id="GO:0003725">
    <property type="term" value="F:double-stranded RNA binding"/>
    <property type="evidence" value="ECO:0007669"/>
    <property type="project" value="UniProtKB-UniRule"/>
</dbReference>
<name>A0A4R8M8Y2_9BACT</name>
<dbReference type="InterPro" id="IPR005145">
    <property type="entry name" value="Sua5_C"/>
</dbReference>
<dbReference type="PANTHER" id="PTHR17490">
    <property type="entry name" value="SUA5"/>
    <property type="match status" value="1"/>
</dbReference>
<dbReference type="EMBL" id="SORI01000009">
    <property type="protein sequence ID" value="TDY60245.1"/>
    <property type="molecule type" value="Genomic_DNA"/>
</dbReference>
<dbReference type="InterPro" id="IPR038385">
    <property type="entry name" value="Sua5/YwlC_C"/>
</dbReference>
<feature type="binding site" evidence="14">
    <location>
        <position position="65"/>
    </location>
    <ligand>
        <name>ATP</name>
        <dbReference type="ChEBI" id="CHEBI:30616"/>
    </ligand>
</feature>
<evidence type="ECO:0000256" key="11">
    <source>
        <dbReference type="ARBA" id="ARBA00029774"/>
    </source>
</evidence>
<feature type="binding site" evidence="14">
    <location>
        <position position="70"/>
    </location>
    <ligand>
        <name>L-threonine</name>
        <dbReference type="ChEBI" id="CHEBI:57926"/>
    </ligand>
</feature>
<dbReference type="NCBIfam" id="TIGR00057">
    <property type="entry name" value="L-threonylcarbamoyladenylate synthase"/>
    <property type="match status" value="1"/>
</dbReference>
<feature type="binding site" evidence="14">
    <location>
        <position position="119"/>
    </location>
    <ligand>
        <name>ATP</name>
        <dbReference type="ChEBI" id="CHEBI:30616"/>
    </ligand>
</feature>
<accession>A0A4R8M8Y2</accession>
<keyword evidence="6 13" id="KW-0808">Transferase</keyword>
<dbReference type="GO" id="GO:0000049">
    <property type="term" value="F:tRNA binding"/>
    <property type="evidence" value="ECO:0007669"/>
    <property type="project" value="TreeGrafter"/>
</dbReference>
<evidence type="ECO:0000259" key="15">
    <source>
        <dbReference type="PROSITE" id="PS51163"/>
    </source>
</evidence>
<organism evidence="16 17">
    <name type="scientific">Aminivibrio pyruvatiphilus</name>
    <dbReference type="NCBI Taxonomy" id="1005740"/>
    <lineage>
        <taxon>Bacteria</taxon>
        <taxon>Thermotogati</taxon>
        <taxon>Synergistota</taxon>
        <taxon>Synergistia</taxon>
        <taxon>Synergistales</taxon>
        <taxon>Aminobacteriaceae</taxon>
        <taxon>Aminivibrio</taxon>
    </lineage>
</organism>
<feature type="binding site" evidence="14">
    <location>
        <position position="61"/>
    </location>
    <ligand>
        <name>ATP</name>
        <dbReference type="ChEBI" id="CHEBI:30616"/>
    </ligand>
</feature>
<dbReference type="Pfam" id="PF01300">
    <property type="entry name" value="Sua5_yciO_yrdC"/>
    <property type="match status" value="1"/>
</dbReference>
<protein>
    <recommendedName>
        <fullName evidence="4 13">Threonylcarbamoyl-AMP synthase</fullName>
        <shortName evidence="13">TC-AMP synthase</shortName>
        <ecNumber evidence="3 13">2.7.7.87</ecNumber>
    </recommendedName>
    <alternativeName>
        <fullName evidence="11 13">L-threonylcarbamoyladenylate synthase</fullName>
    </alternativeName>
</protein>
<dbReference type="InterPro" id="IPR010923">
    <property type="entry name" value="T(6)A37_SUA5"/>
</dbReference>
<gene>
    <name evidence="16" type="ORF">C8D99_109101</name>
</gene>
<dbReference type="Pfam" id="PF03481">
    <property type="entry name" value="Sua5_C"/>
    <property type="match status" value="1"/>
</dbReference>